<dbReference type="RefSeq" id="WP_163678078.1">
    <property type="nucleotide sequence ID" value="NZ_AP022570.1"/>
</dbReference>
<name>A0A6N4VG66_9MYCO</name>
<dbReference type="EMBL" id="AP022570">
    <property type="protein sequence ID" value="BBX53631.1"/>
    <property type="molecule type" value="Genomic_DNA"/>
</dbReference>
<dbReference type="KEGG" id="mpof:MPOR_46570"/>
<gene>
    <name evidence="3" type="ORF">MPOR_46570</name>
</gene>
<dbReference type="Proteomes" id="UP000466785">
    <property type="component" value="Chromosome"/>
</dbReference>
<evidence type="ECO:0000313" key="4">
    <source>
        <dbReference type="Proteomes" id="UP000466785"/>
    </source>
</evidence>
<organism evidence="3 4">
    <name type="scientific">Mycolicibacterium poriferae</name>
    <dbReference type="NCBI Taxonomy" id="39694"/>
    <lineage>
        <taxon>Bacteria</taxon>
        <taxon>Bacillati</taxon>
        <taxon>Actinomycetota</taxon>
        <taxon>Actinomycetes</taxon>
        <taxon>Mycobacteriales</taxon>
        <taxon>Mycobacteriaceae</taxon>
        <taxon>Mycolicibacterium</taxon>
    </lineage>
</organism>
<dbReference type="InterPro" id="IPR015590">
    <property type="entry name" value="Aldehyde_DH_dom"/>
</dbReference>
<dbReference type="GO" id="GO:0016491">
    <property type="term" value="F:oxidoreductase activity"/>
    <property type="evidence" value="ECO:0007669"/>
    <property type="project" value="UniProtKB-KW"/>
</dbReference>
<proteinExistence type="predicted"/>
<dbReference type="AlphaFoldDB" id="A0A6N4VG66"/>
<feature type="domain" description="Aldehyde dehydrogenase" evidence="2">
    <location>
        <begin position="52"/>
        <end position="305"/>
    </location>
</feature>
<sequence>MAAGPAAALRLDALGPAGVYRTRTREVVTDTGGDAVLETSVVPRLYVTRTITAQRRAAPLPVAERGAALDRAAELFTSATLAGLGFTDYVDLTCRITGLPITVAETGARTVATAVAAAFDAVRAALPARTELEWRHQSEGAIWARRGEVLGVHAPGNAPGVHGLWPQALALGYRVAVRPSRREPLTAHRLVSALRAAGFRDVDAACLPTGHSGADDLVRAADLALVYGGQDVADRYADDPSVFVNGPGRAKILITAEQDWRAHLDVIVDSVAALAGTACVNATAVLYEGDARPLARAVAERLSALPELAAADPRAVLPTSAIGNARAVADRLARCAVAAEPILGAEQVVADLGGGVAALRPAVHLLDSPDPVTLGTELPFPCVWVSGWSRDNGLAALRDSLVVTAITADQMLLDSLAREPSVTNLYCGAVATHHGAPHIPHDGFLADFLMRNKGFVRR</sequence>
<dbReference type="Pfam" id="PF00171">
    <property type="entry name" value="Aldedh"/>
    <property type="match status" value="1"/>
</dbReference>
<dbReference type="SUPFAM" id="SSF53720">
    <property type="entry name" value="ALDH-like"/>
    <property type="match status" value="1"/>
</dbReference>
<protein>
    <recommendedName>
        <fullName evidence="2">Aldehyde dehydrogenase domain-containing protein</fullName>
    </recommendedName>
</protein>
<keyword evidence="4" id="KW-1185">Reference proteome</keyword>
<dbReference type="Gene3D" id="3.40.605.10">
    <property type="entry name" value="Aldehyde Dehydrogenase, Chain A, domain 1"/>
    <property type="match status" value="1"/>
</dbReference>
<evidence type="ECO:0000313" key="3">
    <source>
        <dbReference type="EMBL" id="BBX53631.1"/>
    </source>
</evidence>
<dbReference type="InterPro" id="IPR016161">
    <property type="entry name" value="Ald_DH/histidinol_DH"/>
</dbReference>
<dbReference type="InterPro" id="IPR016162">
    <property type="entry name" value="Ald_DH_N"/>
</dbReference>
<evidence type="ECO:0000256" key="1">
    <source>
        <dbReference type="ARBA" id="ARBA00023002"/>
    </source>
</evidence>
<reference evidence="3 4" key="1">
    <citation type="journal article" date="2019" name="Emerg. Microbes Infect.">
        <title>Comprehensive subspecies identification of 175 nontuberculous mycobacteria species based on 7547 genomic profiles.</title>
        <authorList>
            <person name="Matsumoto Y."/>
            <person name="Kinjo T."/>
            <person name="Motooka D."/>
            <person name="Nabeya D."/>
            <person name="Jung N."/>
            <person name="Uechi K."/>
            <person name="Horii T."/>
            <person name="Iida T."/>
            <person name="Fujita J."/>
            <person name="Nakamura S."/>
        </authorList>
    </citation>
    <scope>NUCLEOTIDE SEQUENCE [LARGE SCALE GENOMIC DNA]</scope>
    <source>
        <strain evidence="3 4">JCM 12603</strain>
    </source>
</reference>
<accession>A0A6N4VG66</accession>
<keyword evidence="1" id="KW-0560">Oxidoreductase</keyword>
<evidence type="ECO:0000259" key="2">
    <source>
        <dbReference type="Pfam" id="PF00171"/>
    </source>
</evidence>